<protein>
    <submittedName>
        <fullName evidence="2">Auxin response factor, DNA-binding pseudobarrel domain protein</fullName>
    </submittedName>
</protein>
<keyword evidence="2" id="KW-0238">DNA-binding</keyword>
<comment type="caution">
    <text evidence="2">The sequence shown here is derived from an EMBL/GenBank/DDBJ whole genome shotgun (WGS) entry which is preliminary data.</text>
</comment>
<gene>
    <name evidence="2" type="ORF">CTI12_AA016960</name>
</gene>
<keyword evidence="1" id="KW-0472">Membrane</keyword>
<proteinExistence type="predicted"/>
<feature type="transmembrane region" description="Helical" evidence="1">
    <location>
        <begin position="12"/>
        <end position="31"/>
    </location>
</feature>
<organism evidence="2 3">
    <name type="scientific">Artemisia annua</name>
    <name type="common">Sweet wormwood</name>
    <dbReference type="NCBI Taxonomy" id="35608"/>
    <lineage>
        <taxon>Eukaryota</taxon>
        <taxon>Viridiplantae</taxon>
        <taxon>Streptophyta</taxon>
        <taxon>Embryophyta</taxon>
        <taxon>Tracheophyta</taxon>
        <taxon>Spermatophyta</taxon>
        <taxon>Magnoliopsida</taxon>
        <taxon>eudicotyledons</taxon>
        <taxon>Gunneridae</taxon>
        <taxon>Pentapetalae</taxon>
        <taxon>asterids</taxon>
        <taxon>campanulids</taxon>
        <taxon>Asterales</taxon>
        <taxon>Asteraceae</taxon>
        <taxon>Asteroideae</taxon>
        <taxon>Anthemideae</taxon>
        <taxon>Artemisiinae</taxon>
        <taxon>Artemisia</taxon>
    </lineage>
</organism>
<keyword evidence="3" id="KW-1185">Reference proteome</keyword>
<evidence type="ECO:0000313" key="2">
    <source>
        <dbReference type="EMBL" id="PWA98450.1"/>
    </source>
</evidence>
<dbReference type="STRING" id="35608.A0A2U1QKB0"/>
<keyword evidence="1" id="KW-0812">Transmembrane</keyword>
<name>A0A2U1QKB0_ARTAN</name>
<evidence type="ECO:0000313" key="3">
    <source>
        <dbReference type="Proteomes" id="UP000245207"/>
    </source>
</evidence>
<reference evidence="2 3" key="1">
    <citation type="journal article" date="2018" name="Mol. Plant">
        <title>The genome of Artemisia annua provides insight into the evolution of Asteraceae family and artemisinin biosynthesis.</title>
        <authorList>
            <person name="Shen Q."/>
            <person name="Zhang L."/>
            <person name="Liao Z."/>
            <person name="Wang S."/>
            <person name="Yan T."/>
            <person name="Shi P."/>
            <person name="Liu M."/>
            <person name="Fu X."/>
            <person name="Pan Q."/>
            <person name="Wang Y."/>
            <person name="Lv Z."/>
            <person name="Lu X."/>
            <person name="Zhang F."/>
            <person name="Jiang W."/>
            <person name="Ma Y."/>
            <person name="Chen M."/>
            <person name="Hao X."/>
            <person name="Li L."/>
            <person name="Tang Y."/>
            <person name="Lv G."/>
            <person name="Zhou Y."/>
            <person name="Sun X."/>
            <person name="Brodelius P.E."/>
            <person name="Rose J.K.C."/>
            <person name="Tang K."/>
        </authorList>
    </citation>
    <scope>NUCLEOTIDE SEQUENCE [LARGE SCALE GENOMIC DNA]</scope>
    <source>
        <strain evidence="3">cv. Huhao1</strain>
        <tissue evidence="2">Leaf</tissue>
    </source>
</reference>
<dbReference type="Proteomes" id="UP000245207">
    <property type="component" value="Unassembled WGS sequence"/>
</dbReference>
<sequence>MTQKTSLHKFCWCYGFICCSHLPTVFGMYAYKFSHFIVVSLVNVELFIVLALQGLLHSPHFGLRCDISTTYEGYIKISMKQGSGYNDQVITRRRGCWMRRIEAGNPESHSTTKHYSGHNNGQLAFSDILHRILTQSLPIAPLIFSTVQAKYMKLVSSMIYIGARFKMKLCMDESPELRFIAVVTGVADMDPYK</sequence>
<dbReference type="EMBL" id="PKPP01000067">
    <property type="protein sequence ID" value="PWA98450.1"/>
    <property type="molecule type" value="Genomic_DNA"/>
</dbReference>
<evidence type="ECO:0000256" key="1">
    <source>
        <dbReference type="SAM" id="Phobius"/>
    </source>
</evidence>
<dbReference type="GO" id="GO:0003677">
    <property type="term" value="F:DNA binding"/>
    <property type="evidence" value="ECO:0007669"/>
    <property type="project" value="UniProtKB-KW"/>
</dbReference>
<feature type="transmembrane region" description="Helical" evidence="1">
    <location>
        <begin position="37"/>
        <end position="56"/>
    </location>
</feature>
<keyword evidence="1" id="KW-1133">Transmembrane helix</keyword>
<dbReference type="AlphaFoldDB" id="A0A2U1QKB0"/>
<accession>A0A2U1QKB0</accession>